<evidence type="ECO:0000256" key="3">
    <source>
        <dbReference type="ARBA" id="ARBA00022833"/>
    </source>
</evidence>
<organism evidence="9 10">
    <name type="scientific">Luteipulveratus flavus</name>
    <dbReference type="NCBI Taxonomy" id="3031728"/>
    <lineage>
        <taxon>Bacteria</taxon>
        <taxon>Bacillati</taxon>
        <taxon>Actinomycetota</taxon>
        <taxon>Actinomycetes</taxon>
        <taxon>Micrococcales</taxon>
        <taxon>Dermacoccaceae</taxon>
        <taxon>Luteipulveratus</taxon>
    </lineage>
</organism>
<dbReference type="SUPFAM" id="SSF50129">
    <property type="entry name" value="GroES-like"/>
    <property type="match status" value="1"/>
</dbReference>
<dbReference type="PANTHER" id="PTHR42683">
    <property type="entry name" value="ALDEHYDE REDUCTASE"/>
    <property type="match status" value="1"/>
</dbReference>
<comment type="similarity">
    <text evidence="7">Belongs to the zinc-containing alcohol dehydrogenase family.</text>
</comment>
<evidence type="ECO:0000256" key="7">
    <source>
        <dbReference type="RuleBase" id="RU361277"/>
    </source>
</evidence>
<gene>
    <name evidence="9" type="ORF">P4R38_12245</name>
</gene>
<comment type="caution">
    <text evidence="9">The sequence shown here is derived from an EMBL/GenBank/DDBJ whole genome shotgun (WGS) entry which is preliminary data.</text>
</comment>
<dbReference type="InterPro" id="IPR036291">
    <property type="entry name" value="NAD(P)-bd_dom_sf"/>
</dbReference>
<dbReference type="Gene3D" id="3.40.50.720">
    <property type="entry name" value="NAD(P)-binding Rossmann-like Domain"/>
    <property type="match status" value="1"/>
</dbReference>
<protein>
    <recommendedName>
        <fullName evidence="5">alcohol dehydrogenase (NADP(+))</fullName>
        <ecNumber evidence="5">1.1.1.2</ecNumber>
    </recommendedName>
</protein>
<dbReference type="Gene3D" id="3.90.180.10">
    <property type="entry name" value="Medium-chain alcohol dehydrogenases, catalytic domain"/>
    <property type="match status" value="1"/>
</dbReference>
<evidence type="ECO:0000256" key="4">
    <source>
        <dbReference type="ARBA" id="ARBA00023002"/>
    </source>
</evidence>
<sequence length="355" mass="36745">MTAVQALAMPAAGAAFETITIQRRALRDDDVRIEIAYAGICHSDIHTVREEWGPITFPLVPGHEIAGVVAEVGPAVTRVRVGDRVGVGCMVDSCGTCDACKDGQENYCRDGAVWTYGSDDVDGTTTQGGYSQQVVVAERFVARVPDGIGLDVAAPLLCAGITTYNPLKRFGAGPGTTVAVVGLGGLGHMGVKIAVAMGAEVTVMSRTRAKEADARELGATGYVATGEEGALEAVASTYDIVLNTVSADLPVQAYLETTRPRGALVNVGLPPSDFVVSPWSVVGGSRIVAGSNIGGMAFTQEMLDFCAQHDIAATIETISADDVDAAYDRVVAGDVHYRAVIDVTSIGAAATTSAH</sequence>
<dbReference type="SUPFAM" id="SSF51735">
    <property type="entry name" value="NAD(P)-binding Rossmann-fold domains"/>
    <property type="match status" value="1"/>
</dbReference>
<dbReference type="Pfam" id="PF00107">
    <property type="entry name" value="ADH_zinc_N"/>
    <property type="match status" value="1"/>
</dbReference>
<keyword evidence="4" id="KW-0560">Oxidoreductase</keyword>
<evidence type="ECO:0000313" key="9">
    <source>
        <dbReference type="EMBL" id="MDF8265018.1"/>
    </source>
</evidence>
<evidence type="ECO:0000313" key="10">
    <source>
        <dbReference type="Proteomes" id="UP001528912"/>
    </source>
</evidence>
<feature type="domain" description="Enoyl reductase (ER)" evidence="8">
    <location>
        <begin position="13"/>
        <end position="341"/>
    </location>
</feature>
<name>A0ABT6C915_9MICO</name>
<dbReference type="Pfam" id="PF08240">
    <property type="entry name" value="ADH_N"/>
    <property type="match status" value="1"/>
</dbReference>
<evidence type="ECO:0000259" key="8">
    <source>
        <dbReference type="SMART" id="SM00829"/>
    </source>
</evidence>
<accession>A0ABT6C915</accession>
<dbReference type="InterPro" id="IPR020843">
    <property type="entry name" value="ER"/>
</dbReference>
<proteinExistence type="inferred from homology"/>
<keyword evidence="10" id="KW-1185">Reference proteome</keyword>
<comment type="catalytic activity">
    <reaction evidence="6">
        <text>a primary alcohol + NADP(+) = an aldehyde + NADPH + H(+)</text>
        <dbReference type="Rhea" id="RHEA:15937"/>
        <dbReference type="ChEBI" id="CHEBI:15378"/>
        <dbReference type="ChEBI" id="CHEBI:15734"/>
        <dbReference type="ChEBI" id="CHEBI:17478"/>
        <dbReference type="ChEBI" id="CHEBI:57783"/>
        <dbReference type="ChEBI" id="CHEBI:58349"/>
        <dbReference type="EC" id="1.1.1.2"/>
    </reaction>
</comment>
<dbReference type="InterPro" id="IPR013149">
    <property type="entry name" value="ADH-like_C"/>
</dbReference>
<reference evidence="9 10" key="1">
    <citation type="submission" date="2023-03" db="EMBL/GenBank/DDBJ databases">
        <title>YIM 133296 draft genome.</title>
        <authorList>
            <person name="Xiong L."/>
        </authorList>
    </citation>
    <scope>NUCLEOTIDE SEQUENCE [LARGE SCALE GENOMIC DNA]</scope>
    <source>
        <strain evidence="9 10">YIM 133296</strain>
    </source>
</reference>
<keyword evidence="2 7" id="KW-0479">Metal-binding</keyword>
<comment type="cofactor">
    <cofactor evidence="1 7">
        <name>Zn(2+)</name>
        <dbReference type="ChEBI" id="CHEBI:29105"/>
    </cofactor>
</comment>
<dbReference type="Proteomes" id="UP001528912">
    <property type="component" value="Unassembled WGS sequence"/>
</dbReference>
<keyword evidence="3 7" id="KW-0862">Zinc</keyword>
<dbReference type="InterPro" id="IPR011032">
    <property type="entry name" value="GroES-like_sf"/>
</dbReference>
<dbReference type="InterPro" id="IPR047109">
    <property type="entry name" value="CAD-like"/>
</dbReference>
<dbReference type="EMBL" id="JAROAV010000031">
    <property type="protein sequence ID" value="MDF8265018.1"/>
    <property type="molecule type" value="Genomic_DNA"/>
</dbReference>
<evidence type="ECO:0000256" key="1">
    <source>
        <dbReference type="ARBA" id="ARBA00001947"/>
    </source>
</evidence>
<dbReference type="RefSeq" id="WP_277192379.1">
    <property type="nucleotide sequence ID" value="NZ_JAROAV010000031.1"/>
</dbReference>
<evidence type="ECO:0000256" key="6">
    <source>
        <dbReference type="ARBA" id="ARBA00048262"/>
    </source>
</evidence>
<dbReference type="SMART" id="SM00829">
    <property type="entry name" value="PKS_ER"/>
    <property type="match status" value="1"/>
</dbReference>
<dbReference type="CDD" id="cd05283">
    <property type="entry name" value="CAD1"/>
    <property type="match status" value="1"/>
</dbReference>
<evidence type="ECO:0000256" key="2">
    <source>
        <dbReference type="ARBA" id="ARBA00022723"/>
    </source>
</evidence>
<dbReference type="InterPro" id="IPR013154">
    <property type="entry name" value="ADH-like_N"/>
</dbReference>
<dbReference type="EC" id="1.1.1.2" evidence="5"/>
<dbReference type="InterPro" id="IPR002328">
    <property type="entry name" value="ADH_Zn_CS"/>
</dbReference>
<evidence type="ECO:0000256" key="5">
    <source>
        <dbReference type="ARBA" id="ARBA00024074"/>
    </source>
</evidence>
<dbReference type="PROSITE" id="PS00059">
    <property type="entry name" value="ADH_ZINC"/>
    <property type="match status" value="1"/>
</dbReference>